<dbReference type="InterPro" id="IPR022675">
    <property type="entry name" value="G6P_DH_C"/>
</dbReference>
<evidence type="ECO:0000256" key="6">
    <source>
        <dbReference type="ARBA" id="ARBA00023277"/>
    </source>
</evidence>
<keyword evidence="4 7" id="KW-0521">NADP</keyword>
<feature type="binding site" evidence="7">
    <location>
        <position position="220"/>
    </location>
    <ligand>
        <name>substrate</name>
    </ligand>
</feature>
<dbReference type="Pfam" id="PF02781">
    <property type="entry name" value="G6PD_C"/>
    <property type="match status" value="1"/>
</dbReference>
<dbReference type="Gene3D" id="3.40.50.720">
    <property type="entry name" value="NAD(P)-binding Rossmann-like Domain"/>
    <property type="match status" value="1"/>
</dbReference>
<sequence length="485" mass="56711">MSSISPFIFVIFGGDGNLSKKKLIPALYTLFKLQGLNEKSIILFHSLNPLEKIEMNNFIKNSLESFGTLQEEQYPLDRFLNKFINFSGDFNSPENFTHLNNLLCNIQDTLKEKWQIIFYLSIPPEFILPCLKIIEKIKYCENNEDKKLVIEKPFGNNLASAKFLNKELSKFFSEKEIYRIDHYLGKETVQNILFFRFGNSIFEPLWSREYVDHVEITISETIGIEKRGLFYEKNGILKDIIQNHALQLLALVAMEYPPNFQSDSIRDEKIKVFKSIKRFLTPEQIDENIILGQYDSGIVQGERVLSYREEENVESHSNTPTFFGGKFEIESWRWSGVPFYIRAGKRLKKKVTEIAIFFKNPPLNLFGKSCSQIAPNKIIFSIQPEEKIEIFVNMKYPGDKNYPHPIKLTFDYSSLENRLNLTAYERLILDIFKGDQSLFARQDGIELMWDIIDPLVSHFSNKFLDFPNYSSGTWGPKQRWNLYED</sequence>
<evidence type="ECO:0000313" key="11">
    <source>
        <dbReference type="Proteomes" id="UP000191153"/>
    </source>
</evidence>
<dbReference type="STRING" id="180163.SAMN02745174_01679"/>
<accession>A0A1T4NWI1</accession>
<feature type="binding site" evidence="7">
    <location>
        <position position="345"/>
    </location>
    <ligand>
        <name>substrate</name>
    </ligand>
</feature>
<dbReference type="EMBL" id="FUWX01000012">
    <property type="protein sequence ID" value="SJZ83402.1"/>
    <property type="molecule type" value="Genomic_DNA"/>
</dbReference>
<dbReference type="UniPathway" id="UPA00115">
    <property type="reaction ID" value="UER00408"/>
</dbReference>
<feature type="binding site" evidence="7">
    <location>
        <position position="182"/>
    </location>
    <ligand>
        <name>substrate</name>
    </ligand>
</feature>
<keyword evidence="11" id="KW-1185">Reference proteome</keyword>
<dbReference type="InterPro" id="IPR019796">
    <property type="entry name" value="G6P_DH_AS"/>
</dbReference>
<evidence type="ECO:0000256" key="3">
    <source>
        <dbReference type="ARBA" id="ARBA00022526"/>
    </source>
</evidence>
<dbReference type="InterPro" id="IPR036291">
    <property type="entry name" value="NAD(P)-bd_dom_sf"/>
</dbReference>
<dbReference type="PANTHER" id="PTHR23429:SF0">
    <property type="entry name" value="GLUCOSE-6-PHOSPHATE 1-DEHYDROGENASE"/>
    <property type="match status" value="1"/>
</dbReference>
<comment type="catalytic activity">
    <reaction evidence="7">
        <text>D-glucose 6-phosphate + NADP(+) = 6-phospho-D-glucono-1,5-lactone + NADPH + H(+)</text>
        <dbReference type="Rhea" id="RHEA:15841"/>
        <dbReference type="ChEBI" id="CHEBI:15378"/>
        <dbReference type="ChEBI" id="CHEBI:57783"/>
        <dbReference type="ChEBI" id="CHEBI:57955"/>
        <dbReference type="ChEBI" id="CHEBI:58349"/>
        <dbReference type="ChEBI" id="CHEBI:61548"/>
        <dbReference type="EC" id="1.1.1.49"/>
    </reaction>
</comment>
<dbReference type="OrthoDB" id="9802739at2"/>
<name>A0A1T4NWI1_9FUSO</name>
<comment type="function">
    <text evidence="7">Catalyzes the oxidation of glucose 6-phosphate to 6-phosphogluconolactone.</text>
</comment>
<dbReference type="GO" id="GO:0006006">
    <property type="term" value="P:glucose metabolic process"/>
    <property type="evidence" value="ECO:0007669"/>
    <property type="project" value="UniProtKB-KW"/>
</dbReference>
<organism evidence="10 11">
    <name type="scientific">Cetobacterium ceti</name>
    <dbReference type="NCBI Taxonomy" id="180163"/>
    <lineage>
        <taxon>Bacteria</taxon>
        <taxon>Fusobacteriati</taxon>
        <taxon>Fusobacteriota</taxon>
        <taxon>Fusobacteriia</taxon>
        <taxon>Fusobacteriales</taxon>
        <taxon>Fusobacteriaceae</taxon>
        <taxon>Cetobacterium</taxon>
    </lineage>
</organism>
<evidence type="ECO:0000259" key="8">
    <source>
        <dbReference type="Pfam" id="PF00479"/>
    </source>
</evidence>
<comment type="pathway">
    <text evidence="1 7">Carbohydrate degradation; pentose phosphate pathway; D-ribulose 5-phosphate from D-glucose 6-phosphate (oxidative stage): step 1/3.</text>
</comment>
<feature type="binding site" evidence="7">
    <location>
        <position position="152"/>
    </location>
    <ligand>
        <name>NADP(+)</name>
        <dbReference type="ChEBI" id="CHEBI:58349"/>
    </ligand>
</feature>
<evidence type="ECO:0000313" key="10">
    <source>
        <dbReference type="EMBL" id="SJZ83402.1"/>
    </source>
</evidence>
<dbReference type="PROSITE" id="PS00069">
    <property type="entry name" value="G6P_DEHYDROGENASE"/>
    <property type="match status" value="1"/>
</dbReference>
<dbReference type="InterPro" id="IPR001282">
    <property type="entry name" value="G6P_DH"/>
</dbReference>
<comment type="similarity">
    <text evidence="2 7">Belongs to the glucose-6-phosphate dehydrogenase family.</text>
</comment>
<feature type="binding site" evidence="7">
    <location>
        <position position="186"/>
    </location>
    <ligand>
        <name>substrate</name>
    </ligand>
</feature>
<dbReference type="GO" id="GO:0004345">
    <property type="term" value="F:glucose-6-phosphate dehydrogenase activity"/>
    <property type="evidence" value="ECO:0007669"/>
    <property type="project" value="UniProtKB-UniRule"/>
</dbReference>
<evidence type="ECO:0000256" key="1">
    <source>
        <dbReference type="ARBA" id="ARBA00004937"/>
    </source>
</evidence>
<evidence type="ECO:0000259" key="9">
    <source>
        <dbReference type="Pfam" id="PF02781"/>
    </source>
</evidence>
<feature type="domain" description="Glucose-6-phosphate dehydrogenase C-terminal" evidence="9">
    <location>
        <begin position="194"/>
        <end position="483"/>
    </location>
</feature>
<proteinExistence type="inferred from homology"/>
<reference evidence="10 11" key="1">
    <citation type="submission" date="2017-02" db="EMBL/GenBank/DDBJ databases">
        <authorList>
            <person name="Peterson S.W."/>
        </authorList>
    </citation>
    <scope>NUCLEOTIDE SEQUENCE [LARGE SCALE GENOMIC DNA]</scope>
    <source>
        <strain evidence="10 11">ATCC 700028</strain>
    </source>
</reference>
<dbReference type="HAMAP" id="MF_00966">
    <property type="entry name" value="G6PD"/>
    <property type="match status" value="1"/>
</dbReference>
<dbReference type="NCBIfam" id="TIGR00871">
    <property type="entry name" value="zwf"/>
    <property type="match status" value="1"/>
</dbReference>
<dbReference type="Pfam" id="PF00479">
    <property type="entry name" value="G6PD_N"/>
    <property type="match status" value="1"/>
</dbReference>
<keyword evidence="5 7" id="KW-0560">Oxidoreductase</keyword>
<keyword evidence="6 7" id="KW-0119">Carbohydrate metabolism</keyword>
<dbReference type="PANTHER" id="PTHR23429">
    <property type="entry name" value="GLUCOSE-6-PHOSPHATE 1-DEHYDROGENASE G6PD"/>
    <property type="match status" value="1"/>
</dbReference>
<dbReference type="InterPro" id="IPR022674">
    <property type="entry name" value="G6P_DH_NAD-bd"/>
</dbReference>
<dbReference type="GO" id="GO:0005829">
    <property type="term" value="C:cytosol"/>
    <property type="evidence" value="ECO:0007669"/>
    <property type="project" value="TreeGrafter"/>
</dbReference>
<dbReference type="AlphaFoldDB" id="A0A1T4NWI1"/>
<dbReference type="RefSeq" id="WP_078694152.1">
    <property type="nucleotide sequence ID" value="NZ_FUWX01000012.1"/>
</dbReference>
<protein>
    <recommendedName>
        <fullName evidence="7">Glucose-6-phosphate 1-dehydrogenase</fullName>
        <shortName evidence="7">G6PD</shortName>
        <ecNumber evidence="7">1.1.1.49</ecNumber>
    </recommendedName>
</protein>
<feature type="binding site" evidence="7">
    <location>
        <begin position="89"/>
        <end position="90"/>
    </location>
    <ligand>
        <name>NADP(+)</name>
        <dbReference type="ChEBI" id="CHEBI:58349"/>
    </ligand>
</feature>
<evidence type="ECO:0000256" key="7">
    <source>
        <dbReference type="HAMAP-Rule" id="MF_00966"/>
    </source>
</evidence>
<evidence type="ECO:0000256" key="2">
    <source>
        <dbReference type="ARBA" id="ARBA00009975"/>
    </source>
</evidence>
<feature type="binding site" evidence="7">
    <location>
        <position position="239"/>
    </location>
    <ligand>
        <name>substrate</name>
    </ligand>
</feature>
<dbReference type="Proteomes" id="UP000191153">
    <property type="component" value="Unassembled WGS sequence"/>
</dbReference>
<dbReference type="Gene3D" id="3.30.360.10">
    <property type="entry name" value="Dihydrodipicolinate Reductase, domain 2"/>
    <property type="match status" value="1"/>
</dbReference>
<dbReference type="PIRSF" id="PIRSF000110">
    <property type="entry name" value="G6PD"/>
    <property type="match status" value="1"/>
</dbReference>
<dbReference type="SUPFAM" id="SSF51735">
    <property type="entry name" value="NAD(P)-binding Rossmann-fold domains"/>
    <property type="match status" value="1"/>
</dbReference>
<feature type="active site" description="Proton acceptor" evidence="7">
    <location>
        <position position="244"/>
    </location>
</feature>
<comment type="caution">
    <text evidence="7">Lacks conserved residue(s) required for the propagation of feature annotation.</text>
</comment>
<keyword evidence="3 7" id="KW-0313">Glucose metabolism</keyword>
<dbReference type="PRINTS" id="PR00079">
    <property type="entry name" value="G6PDHDRGNASE"/>
</dbReference>
<feature type="binding site" evidence="7">
    <location>
        <position position="350"/>
    </location>
    <ligand>
        <name>substrate</name>
    </ligand>
</feature>
<dbReference type="EC" id="1.1.1.49" evidence="7"/>
<feature type="domain" description="Glucose-6-phosphate dehydrogenase NAD-binding" evidence="8">
    <location>
        <begin position="10"/>
        <end position="191"/>
    </location>
</feature>
<dbReference type="GO" id="GO:0050661">
    <property type="term" value="F:NADP binding"/>
    <property type="evidence" value="ECO:0007669"/>
    <property type="project" value="UniProtKB-UniRule"/>
</dbReference>
<evidence type="ECO:0000256" key="5">
    <source>
        <dbReference type="ARBA" id="ARBA00023002"/>
    </source>
</evidence>
<dbReference type="SUPFAM" id="SSF55347">
    <property type="entry name" value="Glyceraldehyde-3-phosphate dehydrogenase-like, C-terminal domain"/>
    <property type="match status" value="1"/>
</dbReference>
<gene>
    <name evidence="7" type="primary">zwf</name>
    <name evidence="10" type="ORF">SAMN02745174_01679</name>
</gene>
<evidence type="ECO:0000256" key="4">
    <source>
        <dbReference type="ARBA" id="ARBA00022857"/>
    </source>
</evidence>
<dbReference type="GO" id="GO:0009051">
    <property type="term" value="P:pentose-phosphate shunt, oxidative branch"/>
    <property type="evidence" value="ECO:0007669"/>
    <property type="project" value="TreeGrafter"/>
</dbReference>